<reference evidence="2" key="1">
    <citation type="submission" date="2021-04" db="EMBL/GenBank/DDBJ databases">
        <title>Draft Genome Sequence of Pandoravirus japonicus, Isolated from the Sabaishi River of Niigata, Japan.</title>
        <authorList>
            <person name="Hosokawa N."/>
            <person name="Takahashi H."/>
            <person name="Aoki K."/>
            <person name="Takemura M."/>
        </authorList>
    </citation>
    <scope>NUCLEOTIDE SEQUENCE</scope>
</reference>
<evidence type="ECO:0000313" key="2">
    <source>
        <dbReference type="EMBL" id="BCU03052.1"/>
    </source>
</evidence>
<accession>A0A811BQH2</accession>
<evidence type="ECO:0000256" key="1">
    <source>
        <dbReference type="SAM" id="MobiDB-lite"/>
    </source>
</evidence>
<sequence>MSSLPWKESTKVARVATTVRSAVSAACRAAAVGASRAQRTRTGNAVSRRRCSNASSAEYPTTTPRGRLQARMAPTFIVVCVRVVDDVSFLFLFSLPFGLFVRVRGDRV</sequence>
<dbReference type="Proteomes" id="UP001253637">
    <property type="component" value="Segment"/>
</dbReference>
<feature type="region of interest" description="Disordered" evidence="1">
    <location>
        <begin position="38"/>
        <end position="63"/>
    </location>
</feature>
<evidence type="ECO:0000313" key="3">
    <source>
        <dbReference type="Proteomes" id="UP001253637"/>
    </source>
</evidence>
<organism evidence="2 3">
    <name type="scientific">Pandoravirus japonicus</name>
    <dbReference type="NCBI Taxonomy" id="2823154"/>
    <lineage>
        <taxon>Viruses</taxon>
        <taxon>Pandoravirus</taxon>
    </lineage>
</organism>
<name>A0A811BQH2_9VIRU</name>
<proteinExistence type="predicted"/>
<protein>
    <submittedName>
        <fullName evidence="2">Uncharacterized protein</fullName>
    </submittedName>
</protein>
<feature type="compositionally biased region" description="Polar residues" evidence="1">
    <location>
        <begin position="52"/>
        <end position="63"/>
    </location>
</feature>
<dbReference type="EMBL" id="LC625835">
    <property type="protein sequence ID" value="BCU03052.1"/>
    <property type="molecule type" value="Genomic_DNA"/>
</dbReference>